<evidence type="ECO:0000256" key="1">
    <source>
        <dbReference type="ARBA" id="ARBA00005606"/>
    </source>
</evidence>
<keyword evidence="3" id="KW-1185">Reference proteome</keyword>
<dbReference type="HOGENOM" id="CLU_628344_0_0_5"/>
<dbReference type="EMBL" id="JH660640">
    <property type="protein sequence ID" value="EIM30074.1"/>
    <property type="molecule type" value="Genomic_DNA"/>
</dbReference>
<dbReference type="GO" id="GO:0008430">
    <property type="term" value="F:selenium binding"/>
    <property type="evidence" value="ECO:0007669"/>
    <property type="project" value="InterPro"/>
</dbReference>
<dbReference type="Proteomes" id="UP000003947">
    <property type="component" value="Unassembled WGS sequence"/>
</dbReference>
<dbReference type="AlphaFoldDB" id="I4Z1I2"/>
<dbReference type="PANTHER" id="PTHR23300:SF0">
    <property type="entry name" value="METHANETHIOL OXIDASE"/>
    <property type="match status" value="1"/>
</dbReference>
<dbReference type="eggNOG" id="COG3391">
    <property type="taxonomic scope" value="Bacteria"/>
</dbReference>
<evidence type="ECO:0000313" key="2">
    <source>
        <dbReference type="EMBL" id="EIM30074.1"/>
    </source>
</evidence>
<protein>
    <recommendedName>
        <fullName evidence="4">Methanethiol oxidase</fullName>
    </recommendedName>
</protein>
<organism evidence="2 3">
    <name type="scientific">Microvirga lotononidis</name>
    <dbReference type="NCBI Taxonomy" id="864069"/>
    <lineage>
        <taxon>Bacteria</taxon>
        <taxon>Pseudomonadati</taxon>
        <taxon>Pseudomonadota</taxon>
        <taxon>Alphaproteobacteria</taxon>
        <taxon>Hyphomicrobiales</taxon>
        <taxon>Methylobacteriaceae</taxon>
        <taxon>Microvirga</taxon>
    </lineage>
</organism>
<reference evidence="2 3" key="1">
    <citation type="submission" date="2012-02" db="EMBL/GenBank/DDBJ databases">
        <title>Improved High-Quality Draft sequence of Microvirga sp. WSM3557.</title>
        <authorList>
            <consortium name="US DOE Joint Genome Institute"/>
            <person name="Lucas S."/>
            <person name="Han J."/>
            <person name="Lapidus A."/>
            <person name="Cheng J.-F."/>
            <person name="Goodwin L."/>
            <person name="Pitluck S."/>
            <person name="Peters L."/>
            <person name="Zhang X."/>
            <person name="Detter J.C."/>
            <person name="Han C."/>
            <person name="Tapia R."/>
            <person name="Land M."/>
            <person name="Hauser L."/>
            <person name="Kyrpides N."/>
            <person name="Ivanova N."/>
            <person name="Pagani I."/>
            <person name="Brau L."/>
            <person name="Yates R."/>
            <person name="O'Hara G."/>
            <person name="Rui T."/>
            <person name="Howieson J."/>
            <person name="Reeve W."/>
            <person name="Woyke T."/>
        </authorList>
    </citation>
    <scope>NUCLEOTIDE SEQUENCE [LARGE SCALE GENOMIC DNA]</scope>
    <source>
        <strain evidence="2 3">WSM3557</strain>
    </source>
</reference>
<name>I4Z1I2_9HYPH</name>
<proteinExistence type="inferred from homology"/>
<dbReference type="RefSeq" id="WP_009490303.1">
    <property type="nucleotide sequence ID" value="NZ_CP141050.1"/>
</dbReference>
<dbReference type="Pfam" id="PF05694">
    <property type="entry name" value="SBP56"/>
    <property type="match status" value="1"/>
</dbReference>
<gene>
    <name evidence="2" type="ORF">MicloDRAFT_00013950</name>
</gene>
<accession>I4Z1I2</accession>
<sequence length="452" mass="50017" precursor="true">MMTISPLARESLARPCRNRLHRTLLLGTAAVLWTVLTGPLARADETCLSPYMAKITGEEEFVYVWTLGVEGVGDGMDKLVTVDVRKNSPTFGRVIDTESVGGRGEAHHGGFTDDRRSFWAASLSDSKLHIFDVASNPANPKLVKTINDFVERSGGVAGPHGAYALPGRMLIPGLSNTHRDGRTGLVEYTNDGQYITTHWMPTTESPQGAAVETIADGYGYDARVLPRKNVLLTSSFTGLDNYMRPLGEVAKDPEALKRTGQTMVLWDFHARMPKKVFHVPGAPLEIRWASGPYNNYAFTSTALTSKLWLVYESADGEWKAETVADIGDPSKLPLPVDISLSADDRTLFVDSFMDGMTRVFDVSDPHKPQQIYEQKIGSQVNMVSQSWDGKRLYYTSSLLANWDKTGADNEQFLKAYTWDGKQLAPRFEIDFLREGLGRPHMMSFGSASLYSS</sequence>
<dbReference type="PATRIC" id="fig|864069.3.peg.1546"/>
<dbReference type="SUPFAM" id="SSF75011">
    <property type="entry name" value="3-carboxy-cis,cis-mucoante lactonizing enzyme"/>
    <property type="match status" value="1"/>
</dbReference>
<dbReference type="InterPro" id="IPR008826">
    <property type="entry name" value="Se-bd"/>
</dbReference>
<dbReference type="PANTHER" id="PTHR23300">
    <property type="entry name" value="METHANETHIOL OXIDASE"/>
    <property type="match status" value="1"/>
</dbReference>
<evidence type="ECO:0008006" key="4">
    <source>
        <dbReference type="Google" id="ProtNLM"/>
    </source>
</evidence>
<dbReference type="STRING" id="864069.MicloDRAFT_00013950"/>
<evidence type="ECO:0000313" key="3">
    <source>
        <dbReference type="Proteomes" id="UP000003947"/>
    </source>
</evidence>
<comment type="similarity">
    <text evidence="1">Belongs to the selenium-binding protein family.</text>
</comment>